<dbReference type="EMBL" id="JANBUJ010003038">
    <property type="protein sequence ID" value="KAJ2762176.1"/>
    <property type="molecule type" value="Genomic_DNA"/>
</dbReference>
<reference evidence="1" key="1">
    <citation type="submission" date="2022-07" db="EMBL/GenBank/DDBJ databases">
        <title>Phylogenomic reconstructions and comparative analyses of Kickxellomycotina fungi.</title>
        <authorList>
            <person name="Reynolds N.K."/>
            <person name="Stajich J.E."/>
            <person name="Barry K."/>
            <person name="Grigoriev I.V."/>
            <person name="Crous P."/>
            <person name="Smith M.E."/>
        </authorList>
    </citation>
    <scope>NUCLEOTIDE SEQUENCE</scope>
    <source>
        <strain evidence="1">CBS 109366</strain>
    </source>
</reference>
<sequence>AINGPVVFSCAKCRTIVGDTFAYAASAPERNLFGLHAVPASVECGKARKMSATRGEEGSVYHELACAECGAVVGRRYVTTTQDMDALRNTFAIDIERVITYELGRCIAGRPQPPSDGPPPEFYTSLAFREEMDLVKSNVNAMAARMQRIEQAVASQTVASPRASSSGARKRSSQGLNTDIYRDGAQRPFDR</sequence>
<protein>
    <submittedName>
        <fullName evidence="1">Uncharacterized protein</fullName>
    </submittedName>
</protein>
<evidence type="ECO:0000313" key="2">
    <source>
        <dbReference type="Proteomes" id="UP001140234"/>
    </source>
</evidence>
<proteinExistence type="predicted"/>
<evidence type="ECO:0000313" key="1">
    <source>
        <dbReference type="EMBL" id="KAJ2762176.1"/>
    </source>
</evidence>
<name>A0ACC1JLW8_9FUNG</name>
<keyword evidence="2" id="KW-1185">Reference proteome</keyword>
<dbReference type="Proteomes" id="UP001140234">
    <property type="component" value="Unassembled WGS sequence"/>
</dbReference>
<accession>A0ACC1JLW8</accession>
<comment type="caution">
    <text evidence="1">The sequence shown here is derived from an EMBL/GenBank/DDBJ whole genome shotgun (WGS) entry which is preliminary data.</text>
</comment>
<organism evidence="1 2">
    <name type="scientific">Coemansia nantahalensis</name>
    <dbReference type="NCBI Taxonomy" id="2789366"/>
    <lineage>
        <taxon>Eukaryota</taxon>
        <taxon>Fungi</taxon>
        <taxon>Fungi incertae sedis</taxon>
        <taxon>Zoopagomycota</taxon>
        <taxon>Kickxellomycotina</taxon>
        <taxon>Kickxellomycetes</taxon>
        <taxon>Kickxellales</taxon>
        <taxon>Kickxellaceae</taxon>
        <taxon>Coemansia</taxon>
    </lineage>
</organism>
<feature type="non-terminal residue" evidence="1">
    <location>
        <position position="1"/>
    </location>
</feature>
<gene>
    <name evidence="1" type="ORF">IWQ57_005858</name>
</gene>